<dbReference type="Pfam" id="PF07730">
    <property type="entry name" value="HisKA_3"/>
    <property type="match status" value="1"/>
</dbReference>
<dbReference type="PRINTS" id="PR00344">
    <property type="entry name" value="BCTRLSENSOR"/>
</dbReference>
<evidence type="ECO:0000256" key="15">
    <source>
        <dbReference type="ARBA" id="ARBA00030800"/>
    </source>
</evidence>
<feature type="domain" description="Histidine kinase" evidence="17">
    <location>
        <begin position="187"/>
        <end position="379"/>
    </location>
</feature>
<name>Q1AY54_RUBXD</name>
<evidence type="ECO:0000256" key="11">
    <source>
        <dbReference type="ARBA" id="ARBA00023004"/>
    </source>
</evidence>
<evidence type="ECO:0000256" key="2">
    <source>
        <dbReference type="ARBA" id="ARBA00001966"/>
    </source>
</evidence>
<reference evidence="18 19" key="1">
    <citation type="submission" date="2006-06" db="EMBL/GenBank/DDBJ databases">
        <title>Complete sequence of Rubrobacter xylanophilus DSM 9941.</title>
        <authorList>
            <consortium name="US DOE Joint Genome Institute"/>
            <person name="Copeland A."/>
            <person name="Lucas S."/>
            <person name="Lapidus A."/>
            <person name="Barry K."/>
            <person name="Detter J.C."/>
            <person name="Glavina del Rio T."/>
            <person name="Hammon N."/>
            <person name="Israni S."/>
            <person name="Dalin E."/>
            <person name="Tice H."/>
            <person name="Pitluck S."/>
            <person name="Munk A.C."/>
            <person name="Brettin T."/>
            <person name="Bruce D."/>
            <person name="Han C."/>
            <person name="Tapia R."/>
            <person name="Gilna P."/>
            <person name="Schmutz J."/>
            <person name="Larimer F."/>
            <person name="Land M."/>
            <person name="Hauser L."/>
            <person name="Kyrpides N."/>
            <person name="Lykidis A."/>
            <person name="da Costa M.S."/>
            <person name="Rainey F.A."/>
            <person name="Empadinhas N."/>
            <person name="Jolivet E."/>
            <person name="Battista J.R."/>
            <person name="Richardson P."/>
        </authorList>
    </citation>
    <scope>NUCLEOTIDE SEQUENCE [LARGE SCALE GENOMIC DNA]</scope>
    <source>
        <strain evidence="19">DSM 9941 / NBRC 16129 / PRD-1</strain>
    </source>
</reference>
<dbReference type="InterPro" id="IPR036890">
    <property type="entry name" value="HATPase_C_sf"/>
</dbReference>
<dbReference type="InterPro" id="IPR011712">
    <property type="entry name" value="Sig_transdc_His_kin_sub3_dim/P"/>
</dbReference>
<evidence type="ECO:0000256" key="12">
    <source>
        <dbReference type="ARBA" id="ARBA00023012"/>
    </source>
</evidence>
<keyword evidence="12" id="KW-0902">Two-component regulatory system</keyword>
<dbReference type="Proteomes" id="UP000006637">
    <property type="component" value="Chromosome"/>
</dbReference>
<evidence type="ECO:0000259" key="17">
    <source>
        <dbReference type="PROSITE" id="PS50109"/>
    </source>
</evidence>
<dbReference type="AlphaFoldDB" id="Q1AY54"/>
<comment type="function">
    <text evidence="14">Member of the two-component regulatory system NreB/NreC involved in the control of dissimilatory nitrate/nitrite reduction in response to oxygen. NreB functions as a direct oxygen sensor histidine kinase which is autophosphorylated, in the absence of oxygen, probably at the conserved histidine residue, and transfers its phosphate group probably to a conserved aspartate residue of NreC. NreB/NreC activates the expression of the nitrate (narGHJI) and nitrite (nir) reductase operons, as well as the putative nitrate transporter gene narT.</text>
</comment>
<accession>Q1AY54</accession>
<dbReference type="SMART" id="SM00387">
    <property type="entry name" value="HATPase_c"/>
    <property type="match status" value="1"/>
</dbReference>
<dbReference type="eggNOG" id="COG4585">
    <property type="taxonomic scope" value="Bacteria"/>
</dbReference>
<evidence type="ECO:0000256" key="6">
    <source>
        <dbReference type="ARBA" id="ARBA00022485"/>
    </source>
</evidence>
<gene>
    <name evidence="18" type="ordered locus">Rxyl_0704</name>
</gene>
<dbReference type="GO" id="GO:0016020">
    <property type="term" value="C:membrane"/>
    <property type="evidence" value="ECO:0007669"/>
    <property type="project" value="InterPro"/>
</dbReference>
<evidence type="ECO:0000313" key="19">
    <source>
        <dbReference type="Proteomes" id="UP000006637"/>
    </source>
</evidence>
<evidence type="ECO:0000256" key="16">
    <source>
        <dbReference type="SAM" id="MobiDB-lite"/>
    </source>
</evidence>
<feature type="region of interest" description="Disordered" evidence="16">
    <location>
        <begin position="1"/>
        <end position="34"/>
    </location>
</feature>
<dbReference type="EC" id="2.7.13.3" evidence="4"/>
<dbReference type="STRING" id="266117.Rxyl_0704"/>
<dbReference type="InterPro" id="IPR003594">
    <property type="entry name" value="HATPase_dom"/>
</dbReference>
<dbReference type="GO" id="GO:0046983">
    <property type="term" value="F:protein dimerization activity"/>
    <property type="evidence" value="ECO:0007669"/>
    <property type="project" value="InterPro"/>
</dbReference>
<dbReference type="Gene3D" id="3.30.565.10">
    <property type="entry name" value="Histidine kinase-like ATPase, C-terminal domain"/>
    <property type="match status" value="1"/>
</dbReference>
<dbReference type="CDD" id="cd16917">
    <property type="entry name" value="HATPase_UhpB-NarQ-NarX-like"/>
    <property type="match status" value="1"/>
</dbReference>
<keyword evidence="6" id="KW-0004">4Fe-4S</keyword>
<dbReference type="PROSITE" id="PS50109">
    <property type="entry name" value="HIS_KIN"/>
    <property type="match status" value="1"/>
</dbReference>
<dbReference type="PhylomeDB" id="Q1AY54"/>
<dbReference type="KEGG" id="rxy:Rxyl_0704"/>
<keyword evidence="8 18" id="KW-0808">Transferase</keyword>
<dbReference type="PANTHER" id="PTHR24421">
    <property type="entry name" value="NITRATE/NITRITE SENSOR PROTEIN NARX-RELATED"/>
    <property type="match status" value="1"/>
</dbReference>
<evidence type="ECO:0000256" key="1">
    <source>
        <dbReference type="ARBA" id="ARBA00000085"/>
    </source>
</evidence>
<evidence type="ECO:0000256" key="3">
    <source>
        <dbReference type="ARBA" id="ARBA00004496"/>
    </source>
</evidence>
<evidence type="ECO:0000256" key="13">
    <source>
        <dbReference type="ARBA" id="ARBA00023014"/>
    </source>
</evidence>
<comment type="subcellular location">
    <subcellularLocation>
        <location evidence="3">Cytoplasm</location>
    </subcellularLocation>
</comment>
<dbReference type="GO" id="GO:0000155">
    <property type="term" value="F:phosphorelay sensor kinase activity"/>
    <property type="evidence" value="ECO:0007669"/>
    <property type="project" value="InterPro"/>
</dbReference>
<dbReference type="InterPro" id="IPR005467">
    <property type="entry name" value="His_kinase_dom"/>
</dbReference>
<comment type="catalytic activity">
    <reaction evidence="1">
        <text>ATP + protein L-histidine = ADP + protein N-phospho-L-histidine.</text>
        <dbReference type="EC" id="2.7.13.3"/>
    </reaction>
</comment>
<keyword evidence="11" id="KW-0408">Iron</keyword>
<dbReference type="Pfam" id="PF02518">
    <property type="entry name" value="HATPase_c"/>
    <property type="match status" value="1"/>
</dbReference>
<dbReference type="EMBL" id="CP000386">
    <property type="protein sequence ID" value="ABG03674.1"/>
    <property type="molecule type" value="Genomic_DNA"/>
</dbReference>
<evidence type="ECO:0000256" key="14">
    <source>
        <dbReference type="ARBA" id="ARBA00024827"/>
    </source>
</evidence>
<evidence type="ECO:0000256" key="7">
    <source>
        <dbReference type="ARBA" id="ARBA00022490"/>
    </source>
</evidence>
<dbReference type="InterPro" id="IPR050482">
    <property type="entry name" value="Sensor_HK_TwoCompSys"/>
</dbReference>
<dbReference type="GO" id="GO:0046872">
    <property type="term" value="F:metal ion binding"/>
    <property type="evidence" value="ECO:0007669"/>
    <property type="project" value="UniProtKB-KW"/>
</dbReference>
<organism evidence="18 19">
    <name type="scientific">Rubrobacter xylanophilus (strain DSM 9941 / JCM 11954 / NBRC 16129 / PRD-1)</name>
    <dbReference type="NCBI Taxonomy" id="266117"/>
    <lineage>
        <taxon>Bacteria</taxon>
        <taxon>Bacillati</taxon>
        <taxon>Actinomycetota</taxon>
        <taxon>Rubrobacteria</taxon>
        <taxon>Rubrobacterales</taxon>
        <taxon>Rubrobacteraceae</taxon>
        <taxon>Rubrobacter</taxon>
    </lineage>
</organism>
<dbReference type="Gene3D" id="1.20.5.1930">
    <property type="match status" value="1"/>
</dbReference>
<comment type="cofactor">
    <cofactor evidence="2">
        <name>[4Fe-4S] cluster</name>
        <dbReference type="ChEBI" id="CHEBI:49883"/>
    </cofactor>
</comment>
<feature type="compositionally biased region" description="Basic residues" evidence="16">
    <location>
        <begin position="1"/>
        <end position="10"/>
    </location>
</feature>
<keyword evidence="19" id="KW-1185">Reference proteome</keyword>
<protein>
    <recommendedName>
        <fullName evidence="5">Oxygen sensor histidine kinase NreB</fullName>
        <ecNumber evidence="4">2.7.13.3</ecNumber>
    </recommendedName>
    <alternativeName>
        <fullName evidence="15">Nitrogen regulation protein B</fullName>
    </alternativeName>
</protein>
<dbReference type="SUPFAM" id="SSF55874">
    <property type="entry name" value="ATPase domain of HSP90 chaperone/DNA topoisomerase II/histidine kinase"/>
    <property type="match status" value="1"/>
</dbReference>
<dbReference type="GO" id="GO:0051539">
    <property type="term" value="F:4 iron, 4 sulfur cluster binding"/>
    <property type="evidence" value="ECO:0007669"/>
    <property type="project" value="UniProtKB-KW"/>
</dbReference>
<keyword evidence="7" id="KW-0963">Cytoplasm</keyword>
<evidence type="ECO:0000313" key="18">
    <source>
        <dbReference type="EMBL" id="ABG03674.1"/>
    </source>
</evidence>
<keyword evidence="9" id="KW-0479">Metal-binding</keyword>
<evidence type="ECO:0000256" key="10">
    <source>
        <dbReference type="ARBA" id="ARBA00022777"/>
    </source>
</evidence>
<evidence type="ECO:0000256" key="5">
    <source>
        <dbReference type="ARBA" id="ARBA00017322"/>
    </source>
</evidence>
<dbReference type="GO" id="GO:0005737">
    <property type="term" value="C:cytoplasm"/>
    <property type="evidence" value="ECO:0007669"/>
    <property type="project" value="UniProtKB-SubCell"/>
</dbReference>
<evidence type="ECO:0000256" key="8">
    <source>
        <dbReference type="ARBA" id="ARBA00022679"/>
    </source>
</evidence>
<sequence>MRGGGKKKSEKMREAQRRSGAPSSGEGSLPRRAARVLEERAEEIVRDYERRLERAQSLLLGGGEPSRAGLREQARGLLRLAAEELRGREGPGRRVEEEISHNREAAREPLSHPPDESFRAGLELSKAALERVMEELDLSGEPPGEVLRLSLGVQEAIMDHTARAAMVSYVDYLLAKLTEVQAEERRRLSRELHDRLAHSMALVAQSLELHEALAASDPAAARQRLRRAAEAARRSVEAARHLARELRGSEASQGLETALRNLLEATVPPEVRTKLSFAGDEGHMPDHVRDQLYMILREGIRNAVAHSGTEVLVLEVEVGPEEVRAAVTDHGRGFDASSGAEGVGLSSMRERAQLLRGDFRLLATPGEGTRVEVRIPLGRK</sequence>
<proteinExistence type="predicted"/>
<dbReference type="HOGENOM" id="CLU_063859_0_0_11"/>
<keyword evidence="10 18" id="KW-0418">Kinase</keyword>
<evidence type="ECO:0000256" key="4">
    <source>
        <dbReference type="ARBA" id="ARBA00012438"/>
    </source>
</evidence>
<feature type="region of interest" description="Disordered" evidence="16">
    <location>
        <begin position="86"/>
        <end position="117"/>
    </location>
</feature>
<keyword evidence="13" id="KW-0411">Iron-sulfur</keyword>
<evidence type="ECO:0000256" key="9">
    <source>
        <dbReference type="ARBA" id="ARBA00022723"/>
    </source>
</evidence>
<dbReference type="InterPro" id="IPR004358">
    <property type="entry name" value="Sig_transdc_His_kin-like_C"/>
</dbReference>